<dbReference type="SUPFAM" id="SSF64268">
    <property type="entry name" value="PX domain"/>
    <property type="match status" value="1"/>
</dbReference>
<organism evidence="2 3">
    <name type="scientific">Phytophthora fragariaefolia</name>
    <dbReference type="NCBI Taxonomy" id="1490495"/>
    <lineage>
        <taxon>Eukaryota</taxon>
        <taxon>Sar</taxon>
        <taxon>Stramenopiles</taxon>
        <taxon>Oomycota</taxon>
        <taxon>Peronosporomycetes</taxon>
        <taxon>Peronosporales</taxon>
        <taxon>Peronosporaceae</taxon>
        <taxon>Phytophthora</taxon>
    </lineage>
</organism>
<feature type="region of interest" description="Disordered" evidence="1">
    <location>
        <begin position="297"/>
        <end position="320"/>
    </location>
</feature>
<evidence type="ECO:0000256" key="1">
    <source>
        <dbReference type="SAM" id="MobiDB-lite"/>
    </source>
</evidence>
<name>A0A9W6X2I9_9STRA</name>
<dbReference type="EMBL" id="BSXT01000474">
    <property type="protein sequence ID" value="GMF28330.1"/>
    <property type="molecule type" value="Genomic_DNA"/>
</dbReference>
<evidence type="ECO:0000313" key="2">
    <source>
        <dbReference type="EMBL" id="GMF28330.1"/>
    </source>
</evidence>
<proteinExistence type="predicted"/>
<dbReference type="GO" id="GO:0035091">
    <property type="term" value="F:phosphatidylinositol binding"/>
    <property type="evidence" value="ECO:0007669"/>
    <property type="project" value="InterPro"/>
</dbReference>
<dbReference type="InterPro" id="IPR036871">
    <property type="entry name" value="PX_dom_sf"/>
</dbReference>
<dbReference type="OrthoDB" id="168219at2759"/>
<feature type="region of interest" description="Disordered" evidence="1">
    <location>
        <begin position="121"/>
        <end position="161"/>
    </location>
</feature>
<protein>
    <submittedName>
        <fullName evidence="2">Unnamed protein product</fullName>
    </submittedName>
</protein>
<feature type="compositionally biased region" description="Low complexity" evidence="1">
    <location>
        <begin position="298"/>
        <end position="320"/>
    </location>
</feature>
<keyword evidence="3" id="KW-1185">Reference proteome</keyword>
<feature type="compositionally biased region" description="Basic residues" evidence="1">
    <location>
        <begin position="425"/>
        <end position="443"/>
    </location>
</feature>
<evidence type="ECO:0000313" key="3">
    <source>
        <dbReference type="Proteomes" id="UP001165121"/>
    </source>
</evidence>
<feature type="region of interest" description="Disordered" evidence="1">
    <location>
        <begin position="261"/>
        <end position="283"/>
    </location>
</feature>
<feature type="compositionally biased region" description="Basic and acidic residues" evidence="1">
    <location>
        <begin position="409"/>
        <end position="424"/>
    </location>
</feature>
<accession>A0A9W6X2I9</accession>
<sequence length="449" mass="49872">MAATSLATLGARVTGFDYNGFHAYTTVVTLDGASWTLGIRYSKFLALYDKLRAAERGFKFDFPPKGGFFFSPKPEERKVRLDAFLQAALKFFAQKKRPESLARLLREYLQVDKCLQEAKRKQKKADEQEQTASDESASEEPVEEPQPDKKEAPKLSDKAQEGKKALVNAAFGAAVVSAIKDNAMDAKKAPVVEKEEAKKEEAKVEVKKEIKIEAKKEEAKVEAKKEEAKVEAKKEDVKVEAKKEDVKVEAKKEIKVEAKKEDVKVEAKKEEAKAETKVEEKKQEVKVEEVKVEEIKPSTTTTTTTTTTSGGSTVVETNVTSQPTANKTVVGKTVTITSKPENSHSFKVEMTEKKASVVTLTAAAKQMADVAEQKPKKKRSNRKKSISKAPVSTASTSSDGFESPDGVDDVARVDDNQRLSESQKKARNQRRKEKRKKNQKKVRAKDLKA</sequence>
<feature type="compositionally biased region" description="Acidic residues" evidence="1">
    <location>
        <begin position="136"/>
        <end position="145"/>
    </location>
</feature>
<gene>
    <name evidence="2" type="ORF">Pfra01_000583600</name>
</gene>
<reference evidence="2" key="1">
    <citation type="submission" date="2023-04" db="EMBL/GenBank/DDBJ databases">
        <title>Phytophthora fragariaefolia NBRC 109709.</title>
        <authorList>
            <person name="Ichikawa N."/>
            <person name="Sato H."/>
            <person name="Tonouchi N."/>
        </authorList>
    </citation>
    <scope>NUCLEOTIDE SEQUENCE</scope>
    <source>
        <strain evidence="2">NBRC 109709</strain>
    </source>
</reference>
<comment type="caution">
    <text evidence="2">The sequence shown here is derived from an EMBL/GenBank/DDBJ whole genome shotgun (WGS) entry which is preliminary data.</text>
</comment>
<dbReference type="Gene3D" id="3.30.1520.10">
    <property type="entry name" value="Phox-like domain"/>
    <property type="match status" value="1"/>
</dbReference>
<dbReference type="Proteomes" id="UP001165121">
    <property type="component" value="Unassembled WGS sequence"/>
</dbReference>
<feature type="region of interest" description="Disordered" evidence="1">
    <location>
        <begin position="365"/>
        <end position="449"/>
    </location>
</feature>
<feature type="compositionally biased region" description="Polar residues" evidence="1">
    <location>
        <begin position="390"/>
        <end position="400"/>
    </location>
</feature>
<dbReference type="AlphaFoldDB" id="A0A9W6X2I9"/>
<feature type="compositionally biased region" description="Basic residues" evidence="1">
    <location>
        <begin position="375"/>
        <end position="386"/>
    </location>
</feature>
<feature type="compositionally biased region" description="Basic and acidic residues" evidence="1">
    <location>
        <begin position="146"/>
        <end position="161"/>
    </location>
</feature>
<feature type="region of interest" description="Disordered" evidence="1">
    <location>
        <begin position="217"/>
        <end position="237"/>
    </location>
</feature>